<evidence type="ECO:0000256" key="5">
    <source>
        <dbReference type="PROSITE-ProRule" id="PRU00221"/>
    </source>
</evidence>
<dbReference type="AlphaFoldDB" id="A0A843V1S9"/>
<dbReference type="InterPro" id="IPR001680">
    <property type="entry name" value="WD40_rpt"/>
</dbReference>
<evidence type="ECO:0000256" key="3">
    <source>
        <dbReference type="ARBA" id="ARBA00022737"/>
    </source>
</evidence>
<dbReference type="InterPro" id="IPR037850">
    <property type="entry name" value="RBBP5/Swd1"/>
</dbReference>
<gene>
    <name evidence="7" type="ORF">Taro_022521</name>
</gene>
<reference evidence="7" key="1">
    <citation type="submission" date="2017-07" db="EMBL/GenBank/DDBJ databases">
        <title>Taro Niue Genome Assembly and Annotation.</title>
        <authorList>
            <person name="Atibalentja N."/>
            <person name="Keating K."/>
            <person name="Fields C.J."/>
        </authorList>
    </citation>
    <scope>NUCLEOTIDE SEQUENCE</scope>
    <source>
        <strain evidence="7">Niue_2</strain>
        <tissue evidence="7">Leaf</tissue>
    </source>
</reference>
<dbReference type="SUPFAM" id="SSF50978">
    <property type="entry name" value="WD40 repeat-like"/>
    <property type="match status" value="1"/>
</dbReference>
<dbReference type="InterPro" id="IPR015943">
    <property type="entry name" value="WD40/YVTN_repeat-like_dom_sf"/>
</dbReference>
<organism evidence="7 8">
    <name type="scientific">Colocasia esculenta</name>
    <name type="common">Wild taro</name>
    <name type="synonym">Arum esculentum</name>
    <dbReference type="NCBI Taxonomy" id="4460"/>
    <lineage>
        <taxon>Eukaryota</taxon>
        <taxon>Viridiplantae</taxon>
        <taxon>Streptophyta</taxon>
        <taxon>Embryophyta</taxon>
        <taxon>Tracheophyta</taxon>
        <taxon>Spermatophyta</taxon>
        <taxon>Magnoliopsida</taxon>
        <taxon>Liliopsida</taxon>
        <taxon>Araceae</taxon>
        <taxon>Aroideae</taxon>
        <taxon>Colocasieae</taxon>
        <taxon>Colocasia</taxon>
    </lineage>
</organism>
<keyword evidence="3" id="KW-0677">Repeat</keyword>
<feature type="compositionally biased region" description="Basic residues" evidence="6">
    <location>
        <begin position="478"/>
        <end position="496"/>
    </location>
</feature>
<dbReference type="InterPro" id="IPR019775">
    <property type="entry name" value="WD40_repeat_CS"/>
</dbReference>
<dbReference type="PANTHER" id="PTHR44040">
    <property type="entry name" value="RETINOBLASTOMA-BINDING PROTEIN 5"/>
    <property type="match status" value="1"/>
</dbReference>
<evidence type="ECO:0000256" key="4">
    <source>
        <dbReference type="ARBA" id="ARBA00023242"/>
    </source>
</evidence>
<evidence type="ECO:0000256" key="1">
    <source>
        <dbReference type="ARBA" id="ARBA00004123"/>
    </source>
</evidence>
<protein>
    <recommendedName>
        <fullName evidence="9">Protein RBL</fullName>
    </recommendedName>
</protein>
<feature type="non-terminal residue" evidence="7">
    <location>
        <position position="1"/>
    </location>
</feature>
<dbReference type="OrthoDB" id="196858at2759"/>
<dbReference type="PROSITE" id="PS50082">
    <property type="entry name" value="WD_REPEATS_2"/>
    <property type="match status" value="1"/>
</dbReference>
<proteinExistence type="predicted"/>
<feature type="region of interest" description="Disordered" evidence="6">
    <location>
        <begin position="401"/>
        <end position="438"/>
    </location>
</feature>
<feature type="compositionally biased region" description="Polar residues" evidence="6">
    <location>
        <begin position="424"/>
        <end position="438"/>
    </location>
</feature>
<dbReference type="SMART" id="SM00320">
    <property type="entry name" value="WD40"/>
    <property type="match status" value="4"/>
</dbReference>
<evidence type="ECO:0008006" key="9">
    <source>
        <dbReference type="Google" id="ProtNLM"/>
    </source>
</evidence>
<accession>A0A843V1S9</accession>
<sequence>FAAGCADGSCVIWDFETRGIAKELRDNACVAPITSICWSKYGHHILTSSTDKSLTLWDVFGGEKIARVTLQQTSMHVRLHPGSRSPSICLACPLSSPPILVNLNTGSSSVLPVSATDTCSVTVPPQHNKLADASPLIPTAATFNKSGDLLYIGNSKGEILVLDSETVKVYAVIPVSGGSMIKSIVFSRNGNNLLTNSNDRIIRIYDNLLPQRDAAKHLDAISSSMNELDGVEKLKAVGSKCLQLFHEFSDAITKIHWKATCFSGDGEWVVGASASKGEHKIYIWDRAGHLAKILEGPKEALTDLCWHPIRPLVASVSISGWVYIWAKDYTENWSAFAPDFKELEENEEYIEREDEFDILPEAEKAKDVSIDQDEEVDIMTMEDDSAFSDCDATEKELCHLPAVPSPDIPELQDRYPGSPLLKDSSPSRSLSVAGQNSASNPLEVVDYSTSENGVATKNLKRKQKLSVNGTELQVDKGRPKRLAKVKPSKKISKTKYKQVENNGSEIEENER</sequence>
<comment type="caution">
    <text evidence="7">The sequence shown here is derived from an EMBL/GenBank/DDBJ whole genome shotgun (WGS) entry which is preliminary data.</text>
</comment>
<feature type="region of interest" description="Disordered" evidence="6">
    <location>
        <begin position="467"/>
        <end position="511"/>
    </location>
</feature>
<evidence type="ECO:0000256" key="6">
    <source>
        <dbReference type="SAM" id="MobiDB-lite"/>
    </source>
</evidence>
<dbReference type="EMBL" id="NMUH01001191">
    <property type="protein sequence ID" value="MQL89938.1"/>
    <property type="molecule type" value="Genomic_DNA"/>
</dbReference>
<evidence type="ECO:0000256" key="2">
    <source>
        <dbReference type="ARBA" id="ARBA00022574"/>
    </source>
</evidence>
<dbReference type="GO" id="GO:0048188">
    <property type="term" value="C:Set1C/COMPASS complex"/>
    <property type="evidence" value="ECO:0007669"/>
    <property type="project" value="InterPro"/>
</dbReference>
<keyword evidence="2 5" id="KW-0853">WD repeat</keyword>
<keyword evidence="4" id="KW-0539">Nucleus</keyword>
<dbReference type="PROSITE" id="PS00678">
    <property type="entry name" value="WD_REPEATS_1"/>
    <property type="match status" value="1"/>
</dbReference>
<dbReference type="Proteomes" id="UP000652761">
    <property type="component" value="Unassembled WGS sequence"/>
</dbReference>
<dbReference type="InterPro" id="IPR036322">
    <property type="entry name" value="WD40_repeat_dom_sf"/>
</dbReference>
<name>A0A843V1S9_COLES</name>
<dbReference type="Pfam" id="PF00400">
    <property type="entry name" value="WD40"/>
    <property type="match status" value="3"/>
</dbReference>
<keyword evidence="8" id="KW-1185">Reference proteome</keyword>
<comment type="subcellular location">
    <subcellularLocation>
        <location evidence="1">Nucleus</location>
    </subcellularLocation>
</comment>
<evidence type="ECO:0000313" key="8">
    <source>
        <dbReference type="Proteomes" id="UP000652761"/>
    </source>
</evidence>
<dbReference type="PANTHER" id="PTHR44040:SF1">
    <property type="entry name" value="RETINOBLASTOMA-BINDING PROTEIN 5"/>
    <property type="match status" value="1"/>
</dbReference>
<evidence type="ECO:0000313" key="7">
    <source>
        <dbReference type="EMBL" id="MQL89938.1"/>
    </source>
</evidence>
<feature type="repeat" description="WD" evidence="5">
    <location>
        <begin position="33"/>
        <end position="67"/>
    </location>
</feature>
<dbReference type="Gene3D" id="2.130.10.10">
    <property type="entry name" value="YVTN repeat-like/Quinoprotein amine dehydrogenase"/>
    <property type="match status" value="2"/>
</dbReference>